<feature type="compositionally biased region" description="Basic and acidic residues" evidence="1">
    <location>
        <begin position="296"/>
        <end position="328"/>
    </location>
</feature>
<feature type="compositionally biased region" description="Basic residues" evidence="1">
    <location>
        <begin position="283"/>
        <end position="295"/>
    </location>
</feature>
<feature type="region of interest" description="Disordered" evidence="1">
    <location>
        <begin position="270"/>
        <end position="363"/>
    </location>
</feature>
<name>A0A7S4K3P1_9STRA</name>
<evidence type="ECO:0000256" key="1">
    <source>
        <dbReference type="SAM" id="MobiDB-lite"/>
    </source>
</evidence>
<feature type="region of interest" description="Disordered" evidence="1">
    <location>
        <begin position="169"/>
        <end position="203"/>
    </location>
</feature>
<proteinExistence type="predicted"/>
<feature type="compositionally biased region" description="Basic and acidic residues" evidence="1">
    <location>
        <begin position="273"/>
        <end position="282"/>
    </location>
</feature>
<reference evidence="2" key="1">
    <citation type="submission" date="2021-01" db="EMBL/GenBank/DDBJ databases">
        <authorList>
            <person name="Corre E."/>
            <person name="Pelletier E."/>
            <person name="Niang G."/>
            <person name="Scheremetjew M."/>
            <person name="Finn R."/>
            <person name="Kale V."/>
            <person name="Holt S."/>
            <person name="Cochrane G."/>
            <person name="Meng A."/>
            <person name="Brown T."/>
            <person name="Cohen L."/>
        </authorList>
    </citation>
    <scope>NUCLEOTIDE SEQUENCE</scope>
    <source>
        <strain evidence="2">Isolate 1302-5</strain>
    </source>
</reference>
<evidence type="ECO:0000313" key="2">
    <source>
        <dbReference type="EMBL" id="CAE2281993.1"/>
    </source>
</evidence>
<feature type="compositionally biased region" description="Polar residues" evidence="1">
    <location>
        <begin position="330"/>
        <end position="348"/>
    </location>
</feature>
<gene>
    <name evidence="2" type="ORF">OAUR00152_LOCUS38147</name>
</gene>
<protein>
    <submittedName>
        <fullName evidence="2">Uncharacterized protein</fullName>
    </submittedName>
</protein>
<dbReference type="AlphaFoldDB" id="A0A7S4K3P1"/>
<sequence>MQLISGRAIAYSGHGCGICPTDVRCSHFRDHDKQQGREEAVGGDACLHHRRIISYDQTSTLPNPSLPNPFAVQSHNYRCASQPGTIRTEHQHILDSLSVSPSPLISIQPNSINKNNTGEAVSATLKAVCNPPRTNAPSDPFLGETQVASALTTTKDCCTTRRKPSVFTTPSTLRNLLPPEPKKSGAPPRSGKKCQHSVTWGRRGDPRMHRAVAIRLAHPCRPLLDALMEGGFTFPKLNRPGANDRNMYDEDGVLLFQRKNQLNRRIRQAKKRNLQEKRGERKCAKRTKKTGKKKIGRETERKQETDVNQRGSSKSERRAQDNDNDLRNKTLLSTTPMGSVQMANTTCTPIPPKVTPNPSMPPAIGDNYNDDFFLSIPDDDDDRLLSDAYLGKLLLGDDANKAAGSEHQGVEISGAFPFAPARNIRSGRAA</sequence>
<organism evidence="2">
    <name type="scientific">Odontella aurita</name>
    <dbReference type="NCBI Taxonomy" id="265563"/>
    <lineage>
        <taxon>Eukaryota</taxon>
        <taxon>Sar</taxon>
        <taxon>Stramenopiles</taxon>
        <taxon>Ochrophyta</taxon>
        <taxon>Bacillariophyta</taxon>
        <taxon>Mediophyceae</taxon>
        <taxon>Biddulphiophycidae</taxon>
        <taxon>Eupodiscales</taxon>
        <taxon>Odontellaceae</taxon>
        <taxon>Odontella</taxon>
    </lineage>
</organism>
<accession>A0A7S4K3P1</accession>
<dbReference type="EMBL" id="HBKQ01055686">
    <property type="protein sequence ID" value="CAE2281993.1"/>
    <property type="molecule type" value="Transcribed_RNA"/>
</dbReference>
<feature type="compositionally biased region" description="Pro residues" evidence="1">
    <location>
        <begin position="349"/>
        <end position="361"/>
    </location>
</feature>